<dbReference type="STRING" id="321267.SHM7688_03510"/>
<sequence>MQRGRRKAPKLGPQRGLLRFDRCKLACLYCVGITAVSRRWISAPPDAADPALTVLTGCFRSAVMGRRQRKAQIITSGKQSVATRRRAGGPAEQFQMTGRKAEVTEGAIDPCGFKCDPAP</sequence>
<feature type="region of interest" description="Disordered" evidence="1">
    <location>
        <begin position="70"/>
        <end position="97"/>
    </location>
</feature>
<evidence type="ECO:0000256" key="1">
    <source>
        <dbReference type="SAM" id="MobiDB-lite"/>
    </source>
</evidence>
<organism evidence="2 3">
    <name type="scientific">Shimia marina</name>
    <dbReference type="NCBI Taxonomy" id="321267"/>
    <lineage>
        <taxon>Bacteria</taxon>
        <taxon>Pseudomonadati</taxon>
        <taxon>Pseudomonadota</taxon>
        <taxon>Alphaproteobacteria</taxon>
        <taxon>Rhodobacterales</taxon>
        <taxon>Roseobacteraceae</taxon>
    </lineage>
</organism>
<dbReference type="Proteomes" id="UP000054823">
    <property type="component" value="Unassembled WGS sequence"/>
</dbReference>
<gene>
    <name evidence="2" type="ORF">SHM7688_03510</name>
</gene>
<reference evidence="2 3" key="1">
    <citation type="submission" date="2015-09" db="EMBL/GenBank/DDBJ databases">
        <authorList>
            <consortium name="Swine Surveillance"/>
        </authorList>
    </citation>
    <scope>NUCLEOTIDE SEQUENCE [LARGE SCALE GENOMIC DNA]</scope>
    <source>
        <strain evidence="2 3">CECT 7688</strain>
    </source>
</reference>
<keyword evidence="3" id="KW-1185">Reference proteome</keyword>
<dbReference type="EMBL" id="CYPW01000032">
    <property type="protein sequence ID" value="CUH54041.1"/>
    <property type="molecule type" value="Genomic_DNA"/>
</dbReference>
<evidence type="ECO:0000313" key="3">
    <source>
        <dbReference type="Proteomes" id="UP000054823"/>
    </source>
</evidence>
<evidence type="ECO:0000313" key="2">
    <source>
        <dbReference type="EMBL" id="CUH54041.1"/>
    </source>
</evidence>
<name>A0A0P1EU73_9RHOB</name>
<accession>A0A0P1EU73</accession>
<feature type="compositionally biased region" description="Polar residues" evidence="1">
    <location>
        <begin position="73"/>
        <end position="82"/>
    </location>
</feature>
<protein>
    <submittedName>
        <fullName evidence="2">Uncharacterized protein</fullName>
    </submittedName>
</protein>
<dbReference type="AlphaFoldDB" id="A0A0P1EU73"/>
<proteinExistence type="predicted"/>